<dbReference type="RefSeq" id="WP_107582030.1">
    <property type="nucleotide sequence ID" value="NZ_JAERMS010000014.1"/>
</dbReference>
<name>A0ABS3M5G2_9BACT</name>
<protein>
    <submittedName>
        <fullName evidence="2">RagB/SusD family nutrient uptake outer membrane protein</fullName>
    </submittedName>
</protein>
<dbReference type="Gene3D" id="1.25.40.900">
    <property type="match status" value="1"/>
</dbReference>
<evidence type="ECO:0000259" key="1">
    <source>
        <dbReference type="Pfam" id="PF14322"/>
    </source>
</evidence>
<dbReference type="SUPFAM" id="SSF48452">
    <property type="entry name" value="TPR-like"/>
    <property type="match status" value="1"/>
</dbReference>
<dbReference type="Gene3D" id="1.25.40.390">
    <property type="match status" value="1"/>
</dbReference>
<proteinExistence type="predicted"/>
<reference evidence="2 3" key="1">
    <citation type="submission" date="2021-01" db="EMBL/GenBank/DDBJ databases">
        <title>Prevotella A2931 sp. nov.</title>
        <authorList>
            <person name="Buhl M."/>
            <person name="Oberhettinger P."/>
        </authorList>
    </citation>
    <scope>NUCLEOTIDE SEQUENCE [LARGE SCALE GENOMIC DNA]</scope>
    <source>
        <strain evidence="2 3">A2931</strain>
    </source>
</reference>
<dbReference type="EMBL" id="JAERMS010000014">
    <property type="protein sequence ID" value="MBO1363351.1"/>
    <property type="molecule type" value="Genomic_DNA"/>
</dbReference>
<accession>A0ABS3M5G2</accession>
<evidence type="ECO:0000313" key="2">
    <source>
        <dbReference type="EMBL" id="MBO1363351.1"/>
    </source>
</evidence>
<dbReference type="InterPro" id="IPR033985">
    <property type="entry name" value="SusD-like_N"/>
</dbReference>
<evidence type="ECO:0000313" key="3">
    <source>
        <dbReference type="Proteomes" id="UP000664265"/>
    </source>
</evidence>
<sequence length="471" mass="53528">MKYGKNIIAALLMMGITTSCNDFLNVLPSTEKESNEMYSTVEGCRSVLTGSYIRMKQNSLYGQELVCGSIENLAQHWTYTSGSIGEYLNKYDFKTDVVETAMENNYNNLYKVVADVNGLLAGIESHRGTLDDRNYNLLRGEGLGLRAFCHFDVLRLFGPMPGNVPATKILPYVKEVKNKPNAFLTYADYTALLMQDLDDAEACLAKVDPIREKSIEELNRTSSTTDDYWGFRQMRMNYYAVCALKARVYLWLGNKEQALKYAQQVINAKSPDGKAMFRLGTRDDCARGDRTFSSEHIFDLKANNLSESIGSGRTYQKPKKELTDRLYESGTSDIRFVNMWEEVSISYYNRPFYFLKYVQTEKMPSLAKNVIPLIRLSEMYLIAMECSPLAEAETYYKALCAARDVTPAAMTGESERVKLLTQEYHKEFYGEGQAFYACKRMAITDNLWTSVPGSVETYVVPLPKKEAVYVN</sequence>
<dbReference type="Gene3D" id="2.20.20.130">
    <property type="match status" value="1"/>
</dbReference>
<dbReference type="InterPro" id="IPR011990">
    <property type="entry name" value="TPR-like_helical_dom_sf"/>
</dbReference>
<comment type="caution">
    <text evidence="2">The sequence shown here is derived from an EMBL/GenBank/DDBJ whole genome shotgun (WGS) entry which is preliminary data.</text>
</comment>
<feature type="domain" description="SusD-like N-terminal" evidence="1">
    <location>
        <begin position="22"/>
        <end position="250"/>
    </location>
</feature>
<keyword evidence="3" id="KW-1185">Reference proteome</keyword>
<organism evidence="2 3">
    <name type="scientific">Prevotella illustrans</name>
    <dbReference type="NCBI Taxonomy" id="2800387"/>
    <lineage>
        <taxon>Bacteria</taxon>
        <taxon>Pseudomonadati</taxon>
        <taxon>Bacteroidota</taxon>
        <taxon>Bacteroidia</taxon>
        <taxon>Bacteroidales</taxon>
        <taxon>Prevotellaceae</taxon>
        <taxon>Prevotella</taxon>
    </lineage>
</organism>
<dbReference type="Proteomes" id="UP000664265">
    <property type="component" value="Unassembled WGS sequence"/>
</dbReference>
<dbReference type="PROSITE" id="PS51257">
    <property type="entry name" value="PROKAR_LIPOPROTEIN"/>
    <property type="match status" value="1"/>
</dbReference>
<dbReference type="Pfam" id="PF14322">
    <property type="entry name" value="SusD-like_3"/>
    <property type="match status" value="1"/>
</dbReference>
<gene>
    <name evidence="2" type="ORF">JHU38_06115</name>
</gene>